<dbReference type="EMBL" id="VSRR010002960">
    <property type="protein sequence ID" value="MPC34003.1"/>
    <property type="molecule type" value="Genomic_DNA"/>
</dbReference>
<proteinExistence type="predicted"/>
<dbReference type="Proteomes" id="UP000324222">
    <property type="component" value="Unassembled WGS sequence"/>
</dbReference>
<sequence length="94" mass="10432">MPGRIWKDLRKIRQELHHPQVEAELSLAPYRLWAETGLPLFHNVSSASFPFLAIISSTATCDLILTFIGLLPPSLDLPNLITSSTSWSNSCVLS</sequence>
<organism evidence="1 2">
    <name type="scientific">Portunus trituberculatus</name>
    <name type="common">Swimming crab</name>
    <name type="synonym">Neptunus trituberculatus</name>
    <dbReference type="NCBI Taxonomy" id="210409"/>
    <lineage>
        <taxon>Eukaryota</taxon>
        <taxon>Metazoa</taxon>
        <taxon>Ecdysozoa</taxon>
        <taxon>Arthropoda</taxon>
        <taxon>Crustacea</taxon>
        <taxon>Multicrustacea</taxon>
        <taxon>Malacostraca</taxon>
        <taxon>Eumalacostraca</taxon>
        <taxon>Eucarida</taxon>
        <taxon>Decapoda</taxon>
        <taxon>Pleocyemata</taxon>
        <taxon>Brachyura</taxon>
        <taxon>Eubrachyura</taxon>
        <taxon>Portunoidea</taxon>
        <taxon>Portunidae</taxon>
        <taxon>Portuninae</taxon>
        <taxon>Portunus</taxon>
    </lineage>
</organism>
<reference evidence="1 2" key="1">
    <citation type="submission" date="2019-05" db="EMBL/GenBank/DDBJ databases">
        <title>Another draft genome of Portunus trituberculatus and its Hox gene families provides insights of decapod evolution.</title>
        <authorList>
            <person name="Jeong J.-H."/>
            <person name="Song I."/>
            <person name="Kim S."/>
            <person name="Choi T."/>
            <person name="Kim D."/>
            <person name="Ryu S."/>
            <person name="Kim W."/>
        </authorList>
    </citation>
    <scope>NUCLEOTIDE SEQUENCE [LARGE SCALE GENOMIC DNA]</scope>
    <source>
        <tissue evidence="1">Muscle</tissue>
    </source>
</reference>
<keyword evidence="2" id="KW-1185">Reference proteome</keyword>
<dbReference type="AlphaFoldDB" id="A0A5B7ELS4"/>
<evidence type="ECO:0000313" key="2">
    <source>
        <dbReference type="Proteomes" id="UP000324222"/>
    </source>
</evidence>
<name>A0A5B7ELS4_PORTR</name>
<evidence type="ECO:0000313" key="1">
    <source>
        <dbReference type="EMBL" id="MPC34003.1"/>
    </source>
</evidence>
<protein>
    <submittedName>
        <fullName evidence="1">Uncharacterized protein</fullName>
    </submittedName>
</protein>
<comment type="caution">
    <text evidence="1">The sequence shown here is derived from an EMBL/GenBank/DDBJ whole genome shotgun (WGS) entry which is preliminary data.</text>
</comment>
<accession>A0A5B7ELS4</accession>
<gene>
    <name evidence="1" type="ORF">E2C01_027374</name>
</gene>